<dbReference type="InterPro" id="IPR045500">
    <property type="entry name" value="DUF6491"/>
</dbReference>
<gene>
    <name evidence="2" type="ORF">QLQ15_13030</name>
</gene>
<dbReference type="PROSITE" id="PS51257">
    <property type="entry name" value="PROKAR_LIPOPROTEIN"/>
    <property type="match status" value="1"/>
</dbReference>
<name>A0ABT6XIB8_9GAMM</name>
<sequence length="159" mass="17313">MRNALSWLVLAAALAACATGPTLTPQERLALYREHAGAPVLSFRLDHIGGMHNWTALGDQSLVIWTSSNRGHLLELRSRCPGMMMSPRLSITNTMGQVTARMDRVVPRTAAGPTGSSCRIESIRPIDGRALRDAKRELREANYIELNAAPPEAPDTPSD</sequence>
<feature type="chain" id="PRO_5046351505" evidence="1">
    <location>
        <begin position="19"/>
        <end position="159"/>
    </location>
</feature>
<accession>A0ABT6XIB8</accession>
<evidence type="ECO:0000256" key="1">
    <source>
        <dbReference type="SAM" id="SignalP"/>
    </source>
</evidence>
<organism evidence="2 3">
    <name type="scientific">Lysobacter stagni</name>
    <dbReference type="NCBI Taxonomy" id="3045172"/>
    <lineage>
        <taxon>Bacteria</taxon>
        <taxon>Pseudomonadati</taxon>
        <taxon>Pseudomonadota</taxon>
        <taxon>Gammaproteobacteria</taxon>
        <taxon>Lysobacterales</taxon>
        <taxon>Lysobacteraceae</taxon>
        <taxon>Lysobacter</taxon>
    </lineage>
</organism>
<feature type="signal peptide" evidence="1">
    <location>
        <begin position="1"/>
        <end position="18"/>
    </location>
</feature>
<keyword evidence="1" id="KW-0732">Signal</keyword>
<keyword evidence="3" id="KW-1185">Reference proteome</keyword>
<protein>
    <submittedName>
        <fullName evidence="2">DUF6491 family protein</fullName>
    </submittedName>
</protein>
<proteinExistence type="predicted"/>
<dbReference type="Proteomes" id="UP001321580">
    <property type="component" value="Unassembled WGS sequence"/>
</dbReference>
<comment type="caution">
    <text evidence="2">The sequence shown here is derived from an EMBL/GenBank/DDBJ whole genome shotgun (WGS) entry which is preliminary data.</text>
</comment>
<evidence type="ECO:0000313" key="3">
    <source>
        <dbReference type="Proteomes" id="UP001321580"/>
    </source>
</evidence>
<dbReference type="EMBL" id="JASGBI010000001">
    <property type="protein sequence ID" value="MDI9239828.1"/>
    <property type="molecule type" value="Genomic_DNA"/>
</dbReference>
<dbReference type="Pfam" id="PF20101">
    <property type="entry name" value="DUF6491"/>
    <property type="match status" value="1"/>
</dbReference>
<dbReference type="RefSeq" id="WP_283213193.1">
    <property type="nucleotide sequence ID" value="NZ_JASGBI010000001.1"/>
</dbReference>
<evidence type="ECO:0000313" key="2">
    <source>
        <dbReference type="EMBL" id="MDI9239828.1"/>
    </source>
</evidence>
<reference evidence="2 3" key="1">
    <citation type="submission" date="2023-05" db="EMBL/GenBank/DDBJ databases">
        <title>Lysobacter sp. strain LF1 Genome sequencing and assembly.</title>
        <authorList>
            <person name="Jung Y."/>
        </authorList>
    </citation>
    <scope>NUCLEOTIDE SEQUENCE [LARGE SCALE GENOMIC DNA]</scope>
    <source>
        <strain evidence="2 3">LF1</strain>
    </source>
</reference>